<dbReference type="Proteomes" id="UP001470230">
    <property type="component" value="Unassembled WGS sequence"/>
</dbReference>
<protein>
    <recommendedName>
        <fullName evidence="1">Metallo-beta-lactamase domain-containing protein</fullName>
    </recommendedName>
</protein>
<evidence type="ECO:0000259" key="1">
    <source>
        <dbReference type="SMART" id="SM00849"/>
    </source>
</evidence>
<proteinExistence type="predicted"/>
<sequence>MFLIVLFSHSICERRQPTLLKQIFEDDDVVAYKPRDDLWLLQTKQGIPVSIYVLEGTEKALVIDCDHIIKNFKDLIQKVTKKPFVLALSHGHIGHVGSINEFETIYMNKKDQNLIPNYKGKIEDIHHGYKFDLGDREIEVFDMEGHTEGSIGFLDKKGKFIVAGDAIGHNVIWMHITKVPLESLIGTLQYLISIKDQWTELYTGHFNEPNRPLDLRFVEDLLELTQKICYTKDYKAEPYEAHGFKLDFQPMIAYGNNGVGIIFNPNRLHYV</sequence>
<dbReference type="Gene3D" id="3.60.15.10">
    <property type="entry name" value="Ribonuclease Z/Hydroxyacylglutathione hydrolase-like"/>
    <property type="match status" value="1"/>
</dbReference>
<name>A0ABR2KJ97_9EUKA</name>
<organism evidence="2 3">
    <name type="scientific">Tritrichomonas musculus</name>
    <dbReference type="NCBI Taxonomy" id="1915356"/>
    <lineage>
        <taxon>Eukaryota</taxon>
        <taxon>Metamonada</taxon>
        <taxon>Parabasalia</taxon>
        <taxon>Tritrichomonadida</taxon>
        <taxon>Tritrichomonadidae</taxon>
        <taxon>Tritrichomonas</taxon>
    </lineage>
</organism>
<gene>
    <name evidence="2" type="ORF">M9Y10_028440</name>
</gene>
<accession>A0ABR2KJ97</accession>
<dbReference type="InterPro" id="IPR036866">
    <property type="entry name" value="RibonucZ/Hydroxyglut_hydro"/>
</dbReference>
<comment type="caution">
    <text evidence="2">The sequence shown here is derived from an EMBL/GenBank/DDBJ whole genome shotgun (WGS) entry which is preliminary data.</text>
</comment>
<dbReference type="EMBL" id="JAPFFF010000004">
    <property type="protein sequence ID" value="KAK8891233.1"/>
    <property type="molecule type" value="Genomic_DNA"/>
</dbReference>
<evidence type="ECO:0000313" key="3">
    <source>
        <dbReference type="Proteomes" id="UP001470230"/>
    </source>
</evidence>
<dbReference type="SUPFAM" id="SSF56281">
    <property type="entry name" value="Metallo-hydrolase/oxidoreductase"/>
    <property type="match status" value="1"/>
</dbReference>
<dbReference type="PANTHER" id="PTHR42951:SF22">
    <property type="entry name" value="METALLO BETA-LACTAMASE SUPERFAMILY LIPOPROTEIN"/>
    <property type="match status" value="1"/>
</dbReference>
<dbReference type="PANTHER" id="PTHR42951">
    <property type="entry name" value="METALLO-BETA-LACTAMASE DOMAIN-CONTAINING"/>
    <property type="match status" value="1"/>
</dbReference>
<dbReference type="InterPro" id="IPR001279">
    <property type="entry name" value="Metallo-B-lactamas"/>
</dbReference>
<dbReference type="SMART" id="SM00849">
    <property type="entry name" value="Lactamase_B"/>
    <property type="match status" value="1"/>
</dbReference>
<evidence type="ECO:0000313" key="2">
    <source>
        <dbReference type="EMBL" id="KAK8891233.1"/>
    </source>
</evidence>
<feature type="domain" description="Metallo-beta-lactamase" evidence="1">
    <location>
        <begin position="48"/>
        <end position="205"/>
    </location>
</feature>
<dbReference type="InterPro" id="IPR050855">
    <property type="entry name" value="NDM-1-like"/>
</dbReference>
<keyword evidence="3" id="KW-1185">Reference proteome</keyword>
<reference evidence="2 3" key="1">
    <citation type="submission" date="2024-04" db="EMBL/GenBank/DDBJ databases">
        <title>Tritrichomonas musculus Genome.</title>
        <authorList>
            <person name="Alves-Ferreira E."/>
            <person name="Grigg M."/>
            <person name="Lorenzi H."/>
            <person name="Galac M."/>
        </authorList>
    </citation>
    <scope>NUCLEOTIDE SEQUENCE [LARGE SCALE GENOMIC DNA]</scope>
    <source>
        <strain evidence="2 3">EAF2021</strain>
    </source>
</reference>